<feature type="region of interest" description="Disordered" evidence="1">
    <location>
        <begin position="504"/>
        <end position="524"/>
    </location>
</feature>
<organism evidence="3 4">
    <name type="scientific">Trichonephila inaurata madagascariensis</name>
    <dbReference type="NCBI Taxonomy" id="2747483"/>
    <lineage>
        <taxon>Eukaryota</taxon>
        <taxon>Metazoa</taxon>
        <taxon>Ecdysozoa</taxon>
        <taxon>Arthropoda</taxon>
        <taxon>Chelicerata</taxon>
        <taxon>Arachnida</taxon>
        <taxon>Araneae</taxon>
        <taxon>Araneomorphae</taxon>
        <taxon>Entelegynae</taxon>
        <taxon>Araneoidea</taxon>
        <taxon>Nephilidae</taxon>
        <taxon>Trichonephila</taxon>
        <taxon>Trichonephila inaurata</taxon>
    </lineage>
</organism>
<keyword evidence="4" id="KW-1185">Reference proteome</keyword>
<dbReference type="GO" id="GO:0042593">
    <property type="term" value="P:glucose homeostasis"/>
    <property type="evidence" value="ECO:0007669"/>
    <property type="project" value="TreeGrafter"/>
</dbReference>
<feature type="region of interest" description="Disordered" evidence="1">
    <location>
        <begin position="544"/>
        <end position="565"/>
    </location>
</feature>
<dbReference type="Pfam" id="PF11470">
    <property type="entry name" value="TUG-UBL1"/>
    <property type="match status" value="1"/>
</dbReference>
<evidence type="ECO:0000313" key="4">
    <source>
        <dbReference type="Proteomes" id="UP000886998"/>
    </source>
</evidence>
<feature type="domain" description="UBX" evidence="2">
    <location>
        <begin position="404"/>
        <end position="479"/>
    </location>
</feature>
<evidence type="ECO:0000259" key="2">
    <source>
        <dbReference type="PROSITE" id="PS50033"/>
    </source>
</evidence>
<dbReference type="CDD" id="cd16118">
    <property type="entry name" value="UBX2_UBXN9"/>
    <property type="match status" value="1"/>
</dbReference>
<dbReference type="CDD" id="cd17075">
    <property type="entry name" value="UBX1_UBXN9"/>
    <property type="match status" value="1"/>
</dbReference>
<proteinExistence type="predicted"/>
<dbReference type="InterPro" id="IPR029071">
    <property type="entry name" value="Ubiquitin-like_domsf"/>
</dbReference>
<comment type="caution">
    <text evidence="3">The sequence shown here is derived from an EMBL/GenBank/DDBJ whole genome shotgun (WGS) entry which is preliminary data.</text>
</comment>
<dbReference type="AlphaFoldDB" id="A0A8X6WQE1"/>
<dbReference type="GO" id="GO:0006886">
    <property type="term" value="P:intracellular protein transport"/>
    <property type="evidence" value="ECO:0007669"/>
    <property type="project" value="TreeGrafter"/>
</dbReference>
<dbReference type="PANTHER" id="PTHR46467:SF1">
    <property type="entry name" value="TETHER CONTAINING UBX DOMAIN FOR GLUT4"/>
    <property type="match status" value="1"/>
</dbReference>
<dbReference type="OrthoDB" id="440781at2759"/>
<gene>
    <name evidence="3" type="primary">Aspscr1</name>
    <name evidence="3" type="ORF">TNIN_235801</name>
</gene>
<dbReference type="InterPro" id="IPR059238">
    <property type="entry name" value="UBX1_UBXN9"/>
</dbReference>
<feature type="compositionally biased region" description="Polar residues" evidence="1">
    <location>
        <begin position="515"/>
        <end position="524"/>
    </location>
</feature>
<dbReference type="Proteomes" id="UP000886998">
    <property type="component" value="Unassembled WGS sequence"/>
</dbReference>
<dbReference type="GO" id="GO:0005634">
    <property type="term" value="C:nucleus"/>
    <property type="evidence" value="ECO:0007669"/>
    <property type="project" value="TreeGrafter"/>
</dbReference>
<dbReference type="InterPro" id="IPR021569">
    <property type="entry name" value="TUG-UBL1"/>
</dbReference>
<dbReference type="CDD" id="cd16105">
    <property type="entry name" value="Ubl_ASPSCR1_like"/>
    <property type="match status" value="1"/>
</dbReference>
<name>A0A8X6WQE1_9ARAC</name>
<accession>A0A8X6WQE1</accession>
<dbReference type="Pfam" id="PF00789">
    <property type="entry name" value="UBX"/>
    <property type="match status" value="1"/>
</dbReference>
<dbReference type="PANTHER" id="PTHR46467">
    <property type="entry name" value="TETHER CONTAINING UBX DOMAIN FOR GLUT4"/>
    <property type="match status" value="1"/>
</dbReference>
<dbReference type="SUPFAM" id="SSF54236">
    <property type="entry name" value="Ubiquitin-like"/>
    <property type="match status" value="2"/>
</dbReference>
<dbReference type="InterPro" id="IPR001012">
    <property type="entry name" value="UBX_dom"/>
</dbReference>
<dbReference type="GO" id="GO:0005737">
    <property type="term" value="C:cytoplasm"/>
    <property type="evidence" value="ECO:0007669"/>
    <property type="project" value="TreeGrafter"/>
</dbReference>
<evidence type="ECO:0000256" key="1">
    <source>
        <dbReference type="SAM" id="MobiDB-lite"/>
    </source>
</evidence>
<reference evidence="3" key="1">
    <citation type="submission" date="2020-08" db="EMBL/GenBank/DDBJ databases">
        <title>Multicomponent nature underlies the extraordinary mechanical properties of spider dragline silk.</title>
        <authorList>
            <person name="Kono N."/>
            <person name="Nakamura H."/>
            <person name="Mori M."/>
            <person name="Yoshida Y."/>
            <person name="Ohtoshi R."/>
            <person name="Malay A.D."/>
            <person name="Moran D.A.P."/>
            <person name="Tomita M."/>
            <person name="Numata K."/>
            <person name="Arakawa K."/>
        </authorList>
    </citation>
    <scope>NUCLEOTIDE SEQUENCE</scope>
</reference>
<protein>
    <submittedName>
        <fullName evidence="3">Tether containing UBX domain for GLUT4</fullName>
    </submittedName>
</protein>
<dbReference type="Gene3D" id="3.10.20.90">
    <property type="entry name" value="Phosphatidylinositol 3-kinase Catalytic Subunit, Chain A, domain 1"/>
    <property type="match status" value="2"/>
</dbReference>
<dbReference type="PROSITE" id="PS50033">
    <property type="entry name" value="UBX"/>
    <property type="match status" value="1"/>
</dbReference>
<dbReference type="EMBL" id="BMAV01000690">
    <property type="protein sequence ID" value="GFY38181.1"/>
    <property type="molecule type" value="Genomic_DNA"/>
</dbReference>
<evidence type="ECO:0000313" key="3">
    <source>
        <dbReference type="EMBL" id="GFY38181.1"/>
    </source>
</evidence>
<sequence length="565" mass="64259">MSGSVSFIVLCPYGRRETVRVTPNSSVLQILEDACKKQKINPEDFELCHYNRRLDLSLPVRFSSLPNNAQLELKPATKSRTECMVTVALQLESGERITKDFTPPTTIYDVLEQCLRSESICLQEIGEPVCIYMRQKIVGDAIKSTTLRSLGLTNGKAIIRLLYRKPETLENQAHVTSPLTAPSPLEINEKDLSHFTNPLISEPTSKVDKENHPLQNNPVTSVAPLEIDAWKANNNQHVSSSMPEQMRKQARIEGGITEQNSSNVADMDVDDNESYLKQESWSSVDKIEERNLFHNEKETIHTPKSIETISFDPKSTVNYESELQDDTAEEIGEIKYIGDRHAVLYSLDDISSVKKADLPDEFFELTVNDAKYLMETYRKERTELENQPLLTKEQRDRQILEKLSRYSQTVIRIYFPEKLVLQAVFNTTETVKTVEDFIRGYLTDINMNFYLYITPPKEKLNPSKTLLEVMLIPAAVVYFGSDIQLPFYLMENLRNQLSDPRAAALAASESRKENSSNISPSISQENANNLVTDIKVDNITVPTTVYQPPTQSQGKVPKWLKLNKK</sequence>
<dbReference type="GO" id="GO:0012506">
    <property type="term" value="C:vesicle membrane"/>
    <property type="evidence" value="ECO:0007669"/>
    <property type="project" value="TreeGrafter"/>
</dbReference>